<gene>
    <name evidence="1" type="ORF">FED44_33235</name>
</gene>
<dbReference type="OrthoDB" id="3536466at2"/>
<comment type="caution">
    <text evidence="1">The sequence shown here is derived from an EMBL/GenBank/DDBJ whole genome shotgun (WGS) entry which is preliminary data.</text>
</comment>
<dbReference type="Proteomes" id="UP000309033">
    <property type="component" value="Unassembled WGS sequence"/>
</dbReference>
<dbReference type="EMBL" id="VANP01000021">
    <property type="protein sequence ID" value="TLP51915.1"/>
    <property type="molecule type" value="Genomic_DNA"/>
</dbReference>
<organism evidence="1 2">
    <name type="scientific">Microbispora triticiradicis</name>
    <dbReference type="NCBI Taxonomy" id="2200763"/>
    <lineage>
        <taxon>Bacteria</taxon>
        <taxon>Bacillati</taxon>
        <taxon>Actinomycetota</taxon>
        <taxon>Actinomycetes</taxon>
        <taxon>Streptosporangiales</taxon>
        <taxon>Streptosporangiaceae</taxon>
        <taxon>Microbispora</taxon>
    </lineage>
</organism>
<sequence>MNDDLSDEDWVTQYGTIHKPIEGTPFKRCPSAHEVPRELSLLRGKKTPDEAATAVNHRRAQGAIPGEGVRYALVGKLRAAGFRVWASPTRRIPGHVSVALVDDDRLWTNDERDRFDACFESTNWKEGIL</sequence>
<accession>A0A5R8YJD2</accession>
<evidence type="ECO:0000313" key="1">
    <source>
        <dbReference type="EMBL" id="TLP51915.1"/>
    </source>
</evidence>
<dbReference type="AlphaFoldDB" id="A0A5R8YJD2"/>
<proteinExistence type="predicted"/>
<protein>
    <submittedName>
        <fullName evidence="1">Uncharacterized protein</fullName>
    </submittedName>
</protein>
<evidence type="ECO:0000313" key="2">
    <source>
        <dbReference type="Proteomes" id="UP000309033"/>
    </source>
</evidence>
<reference evidence="1" key="1">
    <citation type="submission" date="2019-05" db="EMBL/GenBank/DDBJ databases">
        <title>Isolation, diversity and antifungal activity of Actinobacteria from wheat.</title>
        <authorList>
            <person name="Yu B."/>
        </authorList>
    </citation>
    <scope>NUCLEOTIDE SEQUENCE [LARGE SCALE GENOMIC DNA]</scope>
    <source>
        <strain evidence="1">NEAU-HEGS1-5</strain>
    </source>
</reference>
<keyword evidence="2" id="KW-1185">Reference proteome</keyword>
<name>A0A5R8YJD2_9ACTN</name>